<name>A0A1J1HWD1_9DIPT</name>
<sequence length="52" mass="6263">MHFQTQFKFVKLFLTVFESPITKHLQFNHGGFNKIHNTKGTELKMEKFRTHI</sequence>
<evidence type="ECO:0000313" key="1">
    <source>
        <dbReference type="EMBL" id="CRK90822.1"/>
    </source>
</evidence>
<dbReference type="EMBL" id="CVRI01000020">
    <property type="protein sequence ID" value="CRK90822.1"/>
    <property type="molecule type" value="Genomic_DNA"/>
</dbReference>
<evidence type="ECO:0000313" key="2">
    <source>
        <dbReference type="Proteomes" id="UP000183832"/>
    </source>
</evidence>
<organism evidence="1 2">
    <name type="scientific">Clunio marinus</name>
    <dbReference type="NCBI Taxonomy" id="568069"/>
    <lineage>
        <taxon>Eukaryota</taxon>
        <taxon>Metazoa</taxon>
        <taxon>Ecdysozoa</taxon>
        <taxon>Arthropoda</taxon>
        <taxon>Hexapoda</taxon>
        <taxon>Insecta</taxon>
        <taxon>Pterygota</taxon>
        <taxon>Neoptera</taxon>
        <taxon>Endopterygota</taxon>
        <taxon>Diptera</taxon>
        <taxon>Nematocera</taxon>
        <taxon>Chironomoidea</taxon>
        <taxon>Chironomidae</taxon>
        <taxon>Clunio</taxon>
    </lineage>
</organism>
<dbReference type="Proteomes" id="UP000183832">
    <property type="component" value="Unassembled WGS sequence"/>
</dbReference>
<dbReference type="AlphaFoldDB" id="A0A1J1HWD1"/>
<proteinExistence type="predicted"/>
<gene>
    <name evidence="1" type="ORF">CLUMA_CG004512</name>
</gene>
<keyword evidence="2" id="KW-1185">Reference proteome</keyword>
<reference evidence="1 2" key="1">
    <citation type="submission" date="2015-04" db="EMBL/GenBank/DDBJ databases">
        <authorList>
            <person name="Syromyatnikov M.Y."/>
            <person name="Popov V.N."/>
        </authorList>
    </citation>
    <scope>NUCLEOTIDE SEQUENCE [LARGE SCALE GENOMIC DNA]</scope>
</reference>
<protein>
    <submittedName>
        <fullName evidence="1">CLUMA_CG004512, isoform A</fullName>
    </submittedName>
</protein>
<accession>A0A1J1HWD1</accession>